<dbReference type="PANTHER" id="PTHR43670:SF114">
    <property type="entry name" value="OS05G0592000 PROTEIN"/>
    <property type="match status" value="1"/>
</dbReference>
<name>A0AAP0GYZ2_9ASTR</name>
<dbReference type="InterPro" id="IPR008978">
    <property type="entry name" value="HSP20-like_chaperone"/>
</dbReference>
<proteinExistence type="inferred from homology"/>
<dbReference type="CDD" id="cd06464">
    <property type="entry name" value="ACD_sHsps-like"/>
    <property type="match status" value="1"/>
</dbReference>
<dbReference type="GO" id="GO:0006952">
    <property type="term" value="P:defense response"/>
    <property type="evidence" value="ECO:0007669"/>
    <property type="project" value="UniProtKB-KW"/>
</dbReference>
<accession>A0AAP0GYZ2</accession>
<dbReference type="GO" id="GO:0005886">
    <property type="term" value="C:plasma membrane"/>
    <property type="evidence" value="ECO:0007669"/>
    <property type="project" value="UniProtKB-SubCell"/>
</dbReference>
<dbReference type="PROSITE" id="PS01031">
    <property type="entry name" value="SHSP"/>
    <property type="match status" value="1"/>
</dbReference>
<dbReference type="Gene3D" id="2.60.40.790">
    <property type="match status" value="1"/>
</dbReference>
<dbReference type="PANTHER" id="PTHR43670">
    <property type="entry name" value="HEAT SHOCK PROTEIN 26"/>
    <property type="match status" value="1"/>
</dbReference>
<evidence type="ECO:0000313" key="10">
    <source>
        <dbReference type="Proteomes" id="UP001408789"/>
    </source>
</evidence>
<evidence type="ECO:0000256" key="3">
    <source>
        <dbReference type="ARBA" id="ARBA00022821"/>
    </source>
</evidence>
<dbReference type="InterPro" id="IPR002068">
    <property type="entry name" value="A-crystallin/Hsp20_dom"/>
</dbReference>
<feature type="transmembrane region" description="Helical" evidence="7">
    <location>
        <begin position="156"/>
        <end position="174"/>
    </location>
</feature>
<organism evidence="9 10">
    <name type="scientific">Deinandra increscens subsp. villosa</name>
    <dbReference type="NCBI Taxonomy" id="3103831"/>
    <lineage>
        <taxon>Eukaryota</taxon>
        <taxon>Viridiplantae</taxon>
        <taxon>Streptophyta</taxon>
        <taxon>Embryophyta</taxon>
        <taxon>Tracheophyta</taxon>
        <taxon>Spermatophyta</taxon>
        <taxon>Magnoliopsida</taxon>
        <taxon>eudicotyledons</taxon>
        <taxon>Gunneridae</taxon>
        <taxon>Pentapetalae</taxon>
        <taxon>asterids</taxon>
        <taxon>campanulids</taxon>
        <taxon>Asterales</taxon>
        <taxon>Asteraceae</taxon>
        <taxon>Asteroideae</taxon>
        <taxon>Heliantheae alliance</taxon>
        <taxon>Madieae</taxon>
        <taxon>Madiinae</taxon>
        <taxon>Deinandra</taxon>
    </lineage>
</organism>
<dbReference type="GO" id="GO:0034605">
    <property type="term" value="P:cellular response to heat"/>
    <property type="evidence" value="ECO:0007669"/>
    <property type="project" value="TreeGrafter"/>
</dbReference>
<gene>
    <name evidence="9" type="ORF">SSX86_012632</name>
</gene>
<evidence type="ECO:0000256" key="5">
    <source>
        <dbReference type="RuleBase" id="RU003616"/>
    </source>
</evidence>
<dbReference type="Proteomes" id="UP001408789">
    <property type="component" value="Unassembled WGS sequence"/>
</dbReference>
<evidence type="ECO:0000259" key="8">
    <source>
        <dbReference type="PROSITE" id="PS01031"/>
    </source>
</evidence>
<evidence type="ECO:0000256" key="1">
    <source>
        <dbReference type="ARBA" id="ARBA00004162"/>
    </source>
</evidence>
<dbReference type="AlphaFoldDB" id="A0AAP0GYZ2"/>
<reference evidence="9 10" key="1">
    <citation type="submission" date="2024-04" db="EMBL/GenBank/DDBJ databases">
        <title>The reference genome of an endangered Asteraceae, Deinandra increscens subsp. villosa, native to the Central Coast of California.</title>
        <authorList>
            <person name="Guilliams M."/>
            <person name="Hasenstab-Lehman K."/>
            <person name="Meyer R."/>
            <person name="Mcevoy S."/>
        </authorList>
    </citation>
    <scope>NUCLEOTIDE SEQUENCE [LARGE SCALE GENOMIC DNA]</scope>
    <source>
        <tissue evidence="9">Leaf</tissue>
    </source>
</reference>
<feature type="domain" description="SHSP" evidence="8">
    <location>
        <begin position="14"/>
        <end position="119"/>
    </location>
</feature>
<feature type="region of interest" description="Disordered" evidence="6">
    <location>
        <begin position="103"/>
        <end position="128"/>
    </location>
</feature>
<keyword evidence="7" id="KW-0812">Transmembrane</keyword>
<evidence type="ECO:0000256" key="2">
    <source>
        <dbReference type="ARBA" id="ARBA00022475"/>
    </source>
</evidence>
<dbReference type="EMBL" id="JBCNJP010000014">
    <property type="protein sequence ID" value="KAK9068518.1"/>
    <property type="molecule type" value="Genomic_DNA"/>
</dbReference>
<keyword evidence="2" id="KW-1003">Cell membrane</keyword>
<evidence type="ECO:0000256" key="6">
    <source>
        <dbReference type="SAM" id="MobiDB-lite"/>
    </source>
</evidence>
<keyword evidence="7" id="KW-0472">Membrane</keyword>
<comment type="caution">
    <text evidence="9">The sequence shown here is derived from an EMBL/GenBank/DDBJ whole genome shotgun (WGS) entry which is preliminary data.</text>
</comment>
<dbReference type="SUPFAM" id="SSF49764">
    <property type="entry name" value="HSP20-like chaperones"/>
    <property type="match status" value="1"/>
</dbReference>
<evidence type="ECO:0000256" key="7">
    <source>
        <dbReference type="SAM" id="Phobius"/>
    </source>
</evidence>
<comment type="similarity">
    <text evidence="4 5">Belongs to the small heat shock protein (HSP20) family.</text>
</comment>
<sequence length="186" mass="21022">MDSKLGATQSQAAFPSYDEFEPLCTWQREDGQDILVIHLPEFKKEQLRIQISNSGLLKITGENVIEGRKRSRFVKEVKVTKDYDSSNIHAKFSQGRLRVTLPKKAMEPPTPDPVAVTPSPNQDDQNDNADMYGNIVVPGIKSRVGQLMRSKEFTQVMVNVGFVVAVAFSVYTAYKYWTSYVLVDEE</sequence>
<evidence type="ECO:0000256" key="4">
    <source>
        <dbReference type="PROSITE-ProRule" id="PRU00285"/>
    </source>
</evidence>
<dbReference type="Pfam" id="PF00011">
    <property type="entry name" value="HSP20"/>
    <property type="match status" value="1"/>
</dbReference>
<comment type="subcellular location">
    <subcellularLocation>
        <location evidence="1">Cell membrane</location>
        <topology evidence="1">Single-pass membrane protein</topology>
    </subcellularLocation>
</comment>
<evidence type="ECO:0000313" key="9">
    <source>
        <dbReference type="EMBL" id="KAK9068518.1"/>
    </source>
</evidence>
<keyword evidence="7" id="KW-1133">Transmembrane helix</keyword>
<keyword evidence="3" id="KW-0611">Plant defense</keyword>
<protein>
    <recommendedName>
        <fullName evidence="8">SHSP domain-containing protein</fullName>
    </recommendedName>
</protein>
<keyword evidence="10" id="KW-1185">Reference proteome</keyword>